<dbReference type="Pfam" id="PF13469">
    <property type="entry name" value="Sulfotransfer_3"/>
    <property type="match status" value="1"/>
</dbReference>
<comment type="caution">
    <text evidence="1">The sequence shown here is derived from an EMBL/GenBank/DDBJ whole genome shotgun (WGS) entry which is preliminary data.</text>
</comment>
<protein>
    <submittedName>
        <fullName evidence="1">Sulfotransferase</fullName>
    </submittedName>
</protein>
<accession>A0A921E271</accession>
<dbReference type="PANTHER" id="PTHR11783">
    <property type="entry name" value="SULFOTRANSFERASE SULT"/>
    <property type="match status" value="1"/>
</dbReference>
<sequence>MTQPGIPDRPPSDWTSRQAALQAMAERQLFFVGGAPRSGTTWLQSLLDAHPDISCRGEGLFPQELAAPLDALFARRREVIVAKNARVFAHGAGYPVPDQDHADHLLATGILLALQQQCGARQVRAVGEKTPENVFAFPRLLRLFPRAKFLVIARDPRDVLASAWHFFRNEPGSGEAEKWAFLQAALPSIAEGARMAIAFATAHPEATLSPTYEGLLADPQGWGARLFAFLGVDADPAKVAACIEAASFRSMSGEAMRRGQGSGNGSFFRAGRAGGWQDTFDARMGALIQRELDWMFDHYGWLR</sequence>
<gene>
    <name evidence="1" type="ORF">K8W01_09825</name>
</gene>
<evidence type="ECO:0000313" key="2">
    <source>
        <dbReference type="Proteomes" id="UP000742631"/>
    </source>
</evidence>
<reference evidence="1" key="2">
    <citation type="submission" date="2021-09" db="EMBL/GenBank/DDBJ databases">
        <authorList>
            <person name="Gilroy R."/>
        </authorList>
    </citation>
    <scope>NUCLEOTIDE SEQUENCE</scope>
    <source>
        <strain evidence="1">316</strain>
    </source>
</reference>
<dbReference type="Gene3D" id="3.40.50.300">
    <property type="entry name" value="P-loop containing nucleotide triphosphate hydrolases"/>
    <property type="match status" value="1"/>
</dbReference>
<dbReference type="EMBL" id="DYYG01000032">
    <property type="protein sequence ID" value="HJE23944.1"/>
    <property type="molecule type" value="Genomic_DNA"/>
</dbReference>
<organism evidence="1 2">
    <name type="scientific">Methylorubrum populi</name>
    <dbReference type="NCBI Taxonomy" id="223967"/>
    <lineage>
        <taxon>Bacteria</taxon>
        <taxon>Pseudomonadati</taxon>
        <taxon>Pseudomonadota</taxon>
        <taxon>Alphaproteobacteria</taxon>
        <taxon>Hyphomicrobiales</taxon>
        <taxon>Methylobacteriaceae</taxon>
        <taxon>Methylorubrum</taxon>
    </lineage>
</organism>
<dbReference type="InterPro" id="IPR027417">
    <property type="entry name" value="P-loop_NTPase"/>
</dbReference>
<dbReference type="AlphaFoldDB" id="A0A921E271"/>
<proteinExistence type="predicted"/>
<evidence type="ECO:0000313" key="1">
    <source>
        <dbReference type="EMBL" id="HJE23944.1"/>
    </source>
</evidence>
<reference evidence="1" key="1">
    <citation type="journal article" date="2021" name="PeerJ">
        <title>Extensive microbial diversity within the chicken gut microbiome revealed by metagenomics and culture.</title>
        <authorList>
            <person name="Gilroy R."/>
            <person name="Ravi A."/>
            <person name="Getino M."/>
            <person name="Pursley I."/>
            <person name="Horton D.L."/>
            <person name="Alikhan N.F."/>
            <person name="Baker D."/>
            <person name="Gharbi K."/>
            <person name="Hall N."/>
            <person name="Watson M."/>
            <person name="Adriaenssens E.M."/>
            <person name="Foster-Nyarko E."/>
            <person name="Jarju S."/>
            <person name="Secka A."/>
            <person name="Antonio M."/>
            <person name="Oren A."/>
            <person name="Chaudhuri R.R."/>
            <person name="La Ragione R."/>
            <person name="Hildebrand F."/>
            <person name="Pallen M.J."/>
        </authorList>
    </citation>
    <scope>NUCLEOTIDE SEQUENCE</scope>
    <source>
        <strain evidence="1">316</strain>
    </source>
</reference>
<dbReference type="Proteomes" id="UP000742631">
    <property type="component" value="Unassembled WGS sequence"/>
</dbReference>
<name>A0A921E271_9HYPH</name>
<dbReference type="SUPFAM" id="SSF52540">
    <property type="entry name" value="P-loop containing nucleoside triphosphate hydrolases"/>
    <property type="match status" value="1"/>
</dbReference>